<evidence type="ECO:0000256" key="5">
    <source>
        <dbReference type="ARBA" id="ARBA00022723"/>
    </source>
</evidence>
<dbReference type="Gene3D" id="3.40.630.10">
    <property type="entry name" value="Zn peptidases"/>
    <property type="match status" value="1"/>
</dbReference>
<reference evidence="13 14" key="1">
    <citation type="submission" date="2014-11" db="EMBL/GenBank/DDBJ databases">
        <title>Genetic blueprint of the zoonotic pathogen Toxocara canis.</title>
        <authorList>
            <person name="Zhu X.-Q."/>
            <person name="Korhonen P.K."/>
            <person name="Cai H."/>
            <person name="Young N.D."/>
            <person name="Nejsum P."/>
            <person name="von Samson-Himmelstjerna G."/>
            <person name="Boag P.R."/>
            <person name="Tan P."/>
            <person name="Li Q."/>
            <person name="Min J."/>
            <person name="Yang Y."/>
            <person name="Wang X."/>
            <person name="Fang X."/>
            <person name="Hall R.S."/>
            <person name="Hofmann A."/>
            <person name="Sternberg P.W."/>
            <person name="Jex A.R."/>
            <person name="Gasser R.B."/>
        </authorList>
    </citation>
    <scope>NUCLEOTIDE SEQUENCE [LARGE SCALE GENOMIC DNA]</scope>
    <source>
        <strain evidence="13">PN_DK_2014</strain>
    </source>
</reference>
<evidence type="ECO:0000256" key="7">
    <source>
        <dbReference type="ARBA" id="ARBA00022801"/>
    </source>
</evidence>
<gene>
    <name evidence="13" type="primary">Cpa2</name>
    <name evidence="13" type="ORF">Tcan_11123</name>
</gene>
<evidence type="ECO:0000256" key="2">
    <source>
        <dbReference type="ARBA" id="ARBA00005988"/>
    </source>
</evidence>
<keyword evidence="14" id="KW-1185">Reference proteome</keyword>
<evidence type="ECO:0000256" key="3">
    <source>
        <dbReference type="ARBA" id="ARBA00022645"/>
    </source>
</evidence>
<dbReference type="PANTHER" id="PTHR11705">
    <property type="entry name" value="PROTEASE FAMILY M14 CARBOXYPEPTIDASE A,B"/>
    <property type="match status" value="1"/>
</dbReference>
<dbReference type="MEROPS" id="M14.A27"/>
<comment type="caution">
    <text evidence="13">The sequence shown here is derived from an EMBL/GenBank/DDBJ whole genome shotgun (WGS) entry which is preliminary data.</text>
</comment>
<keyword evidence="9" id="KW-0482">Metalloprotease</keyword>
<evidence type="ECO:0000259" key="12">
    <source>
        <dbReference type="PROSITE" id="PS52035"/>
    </source>
</evidence>
<dbReference type="SMART" id="SM00631">
    <property type="entry name" value="Zn_pept"/>
    <property type="match status" value="1"/>
</dbReference>
<evidence type="ECO:0000256" key="11">
    <source>
        <dbReference type="SAM" id="SignalP"/>
    </source>
</evidence>
<keyword evidence="5" id="KW-0479">Metal-binding</keyword>
<dbReference type="GO" id="GO:0008270">
    <property type="term" value="F:zinc ion binding"/>
    <property type="evidence" value="ECO:0007669"/>
    <property type="project" value="InterPro"/>
</dbReference>
<keyword evidence="7" id="KW-0378">Hydrolase</keyword>
<dbReference type="Proteomes" id="UP000031036">
    <property type="component" value="Unassembled WGS sequence"/>
</dbReference>
<organism evidence="13 14">
    <name type="scientific">Toxocara canis</name>
    <name type="common">Canine roundworm</name>
    <dbReference type="NCBI Taxonomy" id="6265"/>
    <lineage>
        <taxon>Eukaryota</taxon>
        <taxon>Metazoa</taxon>
        <taxon>Ecdysozoa</taxon>
        <taxon>Nematoda</taxon>
        <taxon>Chromadorea</taxon>
        <taxon>Rhabditida</taxon>
        <taxon>Spirurina</taxon>
        <taxon>Ascaridomorpha</taxon>
        <taxon>Ascaridoidea</taxon>
        <taxon>Toxocaridae</taxon>
        <taxon>Toxocara</taxon>
    </lineage>
</organism>
<dbReference type="SUPFAM" id="SSF53187">
    <property type="entry name" value="Zn-dependent exopeptidases"/>
    <property type="match status" value="1"/>
</dbReference>
<dbReference type="PANTHER" id="PTHR11705:SF59">
    <property type="entry name" value="PEPTIDASE M14 CARBOXYPEPTIDASE A DOMAIN-CONTAINING PROTEIN"/>
    <property type="match status" value="1"/>
</dbReference>
<evidence type="ECO:0000256" key="10">
    <source>
        <dbReference type="PROSITE-ProRule" id="PRU01379"/>
    </source>
</evidence>
<feature type="signal peptide" evidence="11">
    <location>
        <begin position="1"/>
        <end position="26"/>
    </location>
</feature>
<keyword evidence="4" id="KW-0645">Protease</keyword>
<dbReference type="PROSITE" id="PS52035">
    <property type="entry name" value="PEPTIDASE_M14"/>
    <property type="match status" value="1"/>
</dbReference>
<evidence type="ECO:0000256" key="9">
    <source>
        <dbReference type="ARBA" id="ARBA00023049"/>
    </source>
</evidence>
<sequence length="369" mass="41870">MLTSILSTKMLLLLTFVTSAVLRAQGRTTSTNSNGTAPPIDFNRYHDYYEVKRYLISVADMNPTFVQLRDIGTTHEGRELIGVKIGYPASATNKRAVWLDGGNHAREWPAFHTALYFVDQLVTNYGIDERITNYVNKLNIYVFPILNPDGFEFSLTSDEALIRHWRKNRAPENCTGRLGNRGGICCVGVDLNRNYDFAFVQNVAPYDNPCSDEFQGPRPFSEPETRAVRDFLFSSEVYGKLDALVSMHTHGQFFFLPYNHKRQTYPQDIDDLRSLAEKAVAAIRAFRGTKYRLGTAADLLAPATGGATDWIKKFTPTKYVYVIELPPRLSSWFAFQLRPHWLLPTAQETWHGISVIIEQVILEAELGDN</sequence>
<dbReference type="STRING" id="6265.A0A0B2VC82"/>
<dbReference type="FunFam" id="3.40.630.10:FF:000084">
    <property type="entry name" value="Carboxypeptidase B2"/>
    <property type="match status" value="1"/>
</dbReference>
<dbReference type="GO" id="GO:0005615">
    <property type="term" value="C:extracellular space"/>
    <property type="evidence" value="ECO:0007669"/>
    <property type="project" value="TreeGrafter"/>
</dbReference>
<feature type="chain" id="PRO_5002079921" evidence="11">
    <location>
        <begin position="27"/>
        <end position="369"/>
    </location>
</feature>
<evidence type="ECO:0000256" key="4">
    <source>
        <dbReference type="ARBA" id="ARBA00022670"/>
    </source>
</evidence>
<keyword evidence="3 13" id="KW-0121">Carboxypeptidase</keyword>
<protein>
    <submittedName>
        <fullName evidence="13">Carboxypeptidase A2</fullName>
    </submittedName>
</protein>
<keyword evidence="8" id="KW-0862">Zinc</keyword>
<dbReference type="GO" id="GO:0006508">
    <property type="term" value="P:proteolysis"/>
    <property type="evidence" value="ECO:0007669"/>
    <property type="project" value="UniProtKB-KW"/>
</dbReference>
<evidence type="ECO:0000256" key="8">
    <source>
        <dbReference type="ARBA" id="ARBA00022833"/>
    </source>
</evidence>
<comment type="similarity">
    <text evidence="2 10">Belongs to the peptidase M14 family.</text>
</comment>
<feature type="domain" description="Peptidase M14" evidence="12">
    <location>
        <begin position="44"/>
        <end position="360"/>
    </location>
</feature>
<proteinExistence type="inferred from homology"/>
<dbReference type="OrthoDB" id="3626597at2759"/>
<evidence type="ECO:0000313" key="13">
    <source>
        <dbReference type="EMBL" id="KHN79052.1"/>
    </source>
</evidence>
<evidence type="ECO:0000313" key="14">
    <source>
        <dbReference type="Proteomes" id="UP000031036"/>
    </source>
</evidence>
<dbReference type="EMBL" id="JPKZ01001948">
    <property type="protein sequence ID" value="KHN79052.1"/>
    <property type="molecule type" value="Genomic_DNA"/>
</dbReference>
<dbReference type="OMA" id="LVSMHTH"/>
<evidence type="ECO:0000256" key="6">
    <source>
        <dbReference type="ARBA" id="ARBA00022729"/>
    </source>
</evidence>
<accession>A0A0B2VC82</accession>
<dbReference type="InterPro" id="IPR000834">
    <property type="entry name" value="Peptidase_M14"/>
</dbReference>
<dbReference type="PRINTS" id="PR00765">
    <property type="entry name" value="CRBOXYPTASEA"/>
</dbReference>
<dbReference type="Pfam" id="PF00246">
    <property type="entry name" value="Peptidase_M14"/>
    <property type="match status" value="1"/>
</dbReference>
<dbReference type="AlphaFoldDB" id="A0A0B2VC82"/>
<comment type="cofactor">
    <cofactor evidence="1">
        <name>Zn(2+)</name>
        <dbReference type="ChEBI" id="CHEBI:29105"/>
    </cofactor>
</comment>
<feature type="active site" description="Proton donor/acceptor" evidence="10">
    <location>
        <position position="324"/>
    </location>
</feature>
<keyword evidence="6 11" id="KW-0732">Signal</keyword>
<name>A0A0B2VC82_TOXCA</name>
<evidence type="ECO:0000256" key="1">
    <source>
        <dbReference type="ARBA" id="ARBA00001947"/>
    </source>
</evidence>
<dbReference type="GO" id="GO:0004181">
    <property type="term" value="F:metallocarboxypeptidase activity"/>
    <property type="evidence" value="ECO:0007669"/>
    <property type="project" value="InterPro"/>
</dbReference>